<evidence type="ECO:0000313" key="3">
    <source>
        <dbReference type="EMBL" id="BAP39438.1"/>
    </source>
</evidence>
<protein>
    <recommendedName>
        <fullName evidence="5">ATP-dependent Zn protease</fullName>
    </recommendedName>
</protein>
<name>A0A077L8S6_9BACT</name>
<dbReference type="NCBIfam" id="NF010184">
    <property type="entry name" value="PRK13663.1"/>
    <property type="match status" value="1"/>
</dbReference>
<dbReference type="OrthoDB" id="9803572at2"/>
<dbReference type="Pfam" id="PF20921">
    <property type="entry name" value="DUF1846_C"/>
    <property type="match status" value="1"/>
</dbReference>
<evidence type="ECO:0000259" key="1">
    <source>
        <dbReference type="Pfam" id="PF08903"/>
    </source>
</evidence>
<dbReference type="Proteomes" id="UP000031641">
    <property type="component" value="Chromosome"/>
</dbReference>
<dbReference type="Gene3D" id="3.10.630.10">
    <property type="entry name" value="dip2346 domain like"/>
    <property type="match status" value="1"/>
</dbReference>
<dbReference type="STRING" id="29554.MCAN360_0197"/>
<sequence>MIKGFDNEKYINLQSQKIKERINKLGNKLYLEFGGKLFNDFHASRVLPGFKHDSKLKMLLKLKEDLEMIIVISSNDIKNKKLRSDINLTYEEDVFRLVSKFEKYSLDINSVIITQFEESKEVNLFIHKLEKRNIKVIKQYSIKNYPHNVDLIISENGFGKNEYAKTKKNLIVITAPGPGSGKLSAILSQLYHDNKLNIKSGYAKFETFPIWNLEINHPVNLAYEAATVDLNDINKLDNFHFDAYKIKATNYNRDLEAFPILNKLLSSIYKESLYKSPTDMGVNMAGFCITNDNVVSIASKKEIIRRYYQSIVNYQQDKIPKIYVKRLLKIIKDNKINWNIVKSIRVANEFSIQNNKICSAIEINSNKIIIGKESTLLNSNSAAVLNALKYFANVDNDINLLDPEAISLAQDLKKELHYNDLSLDLKETLFALSISAKTSMFAKKAFNQINKLSNLFLHRTEISSESDKEILKSMDIQLTEQKINIK</sequence>
<dbReference type="RefSeq" id="WP_045433392.1">
    <property type="nucleotide sequence ID" value="NZ_AP014631.1"/>
</dbReference>
<feature type="domain" description="DUF1846" evidence="2">
    <location>
        <begin position="344"/>
        <end position="480"/>
    </location>
</feature>
<evidence type="ECO:0000313" key="4">
    <source>
        <dbReference type="Proteomes" id="UP000031641"/>
    </source>
</evidence>
<dbReference type="AlphaFoldDB" id="A0A077L8S6"/>
<dbReference type="Pfam" id="PF08903">
    <property type="entry name" value="DUF1846"/>
    <property type="match status" value="1"/>
</dbReference>
<dbReference type="EMBL" id="AP014631">
    <property type="protein sequence ID" value="BAP39438.1"/>
    <property type="molecule type" value="Genomic_DNA"/>
</dbReference>
<evidence type="ECO:0000259" key="2">
    <source>
        <dbReference type="Pfam" id="PF20921"/>
    </source>
</evidence>
<dbReference type="KEGG" id="mcan:MCAN360_0197"/>
<accession>A0A077L8S6</accession>
<dbReference type="HOGENOM" id="CLU_046981_0_0_14"/>
<dbReference type="Gene3D" id="3.40.140.40">
    <property type="entry name" value="Domain of unknown function (DUF1846), C-terminal subdomain"/>
    <property type="match status" value="1"/>
</dbReference>
<feature type="domain" description="DUF1846" evidence="1">
    <location>
        <begin position="4"/>
        <end position="333"/>
    </location>
</feature>
<proteinExistence type="predicted"/>
<dbReference type="InterPro" id="IPR048441">
    <property type="entry name" value="DUF1846_C"/>
</dbReference>
<reference evidence="4" key="1">
    <citation type="journal article" date="2014" name="Genome Announc.">
        <title>Complete Genome Sequence of Mycoplasma canadense Strain HAZ 360_1 from Bovine Mastitic Milk in Japan.</title>
        <authorList>
            <person name="Hata E."/>
        </authorList>
    </citation>
    <scope>NUCLEOTIDE SEQUENCE [LARGE SCALE GENOMIC DNA]</scope>
    <source>
        <strain evidence="4">HAZ360_1</strain>
    </source>
</reference>
<organism evidence="3 4">
    <name type="scientific">Metamycoplasma canadense</name>
    <dbReference type="NCBI Taxonomy" id="29554"/>
    <lineage>
        <taxon>Bacteria</taxon>
        <taxon>Bacillati</taxon>
        <taxon>Mycoplasmatota</taxon>
        <taxon>Mycoplasmoidales</taxon>
        <taxon>Metamycoplasmataceae</taxon>
        <taxon>Metamycoplasma</taxon>
    </lineage>
</organism>
<gene>
    <name evidence="3" type="ORF">MCAN360_0197</name>
</gene>
<evidence type="ECO:0008006" key="5">
    <source>
        <dbReference type="Google" id="ProtNLM"/>
    </source>
</evidence>
<dbReference type="Gene3D" id="1.20.1570.10">
    <property type="entry name" value="dip2346 domain like"/>
    <property type="match status" value="1"/>
</dbReference>
<keyword evidence="4" id="KW-1185">Reference proteome</keyword>
<dbReference type="InterPro" id="IPR048496">
    <property type="entry name" value="DUF1846_N"/>
</dbReference>